<evidence type="ECO:0000256" key="5">
    <source>
        <dbReference type="ARBA" id="ARBA00022502"/>
    </source>
</evidence>
<evidence type="ECO:0000256" key="8">
    <source>
        <dbReference type="ARBA" id="ARBA00022692"/>
    </source>
</evidence>
<dbReference type="Proteomes" id="UP000566819">
    <property type="component" value="Unassembled WGS sequence"/>
</dbReference>
<feature type="region of interest" description="Disordered" evidence="14">
    <location>
        <begin position="411"/>
        <end position="453"/>
    </location>
</feature>
<dbReference type="CDD" id="cd21134">
    <property type="entry name" value="YTH"/>
    <property type="match status" value="1"/>
</dbReference>
<feature type="transmembrane region" description="Helical" evidence="15">
    <location>
        <begin position="179"/>
        <end position="196"/>
    </location>
</feature>
<protein>
    <recommendedName>
        <fullName evidence="4">GPI mannosyltransferase 2</fullName>
    </recommendedName>
    <alternativeName>
        <fullName evidence="13">GPI mannosyltransferase II</fullName>
    </alternativeName>
    <alternativeName>
        <fullName evidence="12">Glycosylphosphatidylinositol-anchor biosynthesis protein 18</fullName>
    </alternativeName>
</protein>
<keyword evidence="6" id="KW-0328">Glycosyltransferase</keyword>
<keyword evidence="11 15" id="KW-0472">Membrane</keyword>
<feature type="domain" description="YTH" evidence="17">
    <location>
        <begin position="980"/>
        <end position="1114"/>
    </location>
</feature>
<name>A0A8H4W6N8_9HELO</name>
<feature type="compositionally biased region" description="Basic and acidic residues" evidence="14">
    <location>
        <begin position="621"/>
        <end position="688"/>
    </location>
</feature>
<dbReference type="PROSITE" id="PS50882">
    <property type="entry name" value="YTH"/>
    <property type="match status" value="1"/>
</dbReference>
<keyword evidence="7" id="KW-0808">Transferase</keyword>
<keyword evidence="19" id="KW-1185">Reference proteome</keyword>
<feature type="compositionally biased region" description="Basic and acidic residues" evidence="14">
    <location>
        <begin position="896"/>
        <end position="918"/>
    </location>
</feature>
<dbReference type="PANTHER" id="PTHR12468">
    <property type="entry name" value="GPI MANNOSYLTRANSFERASE 2"/>
    <property type="match status" value="1"/>
</dbReference>
<evidence type="ECO:0000256" key="6">
    <source>
        <dbReference type="ARBA" id="ARBA00022676"/>
    </source>
</evidence>
<dbReference type="GO" id="GO:0005789">
    <property type="term" value="C:endoplasmic reticulum membrane"/>
    <property type="evidence" value="ECO:0007669"/>
    <property type="project" value="UniProtKB-SubCell"/>
</dbReference>
<comment type="pathway">
    <text evidence="2">Glycolipid biosynthesis; glycosylphosphatidylinositol-anchor biosynthesis.</text>
</comment>
<dbReference type="Pfam" id="PF04146">
    <property type="entry name" value="YTH"/>
    <property type="match status" value="1"/>
</dbReference>
<keyword evidence="10 15" id="KW-1133">Transmembrane helix</keyword>
<sequence>MRLKSRVLGNPLRNLVGLFIFWKILLLLVACGSPGPGYDTSTSLVLLHKSDDTSALQPILQYVVNKLTRWDAIYFVQVSNRGYLFEQEWAFGWGFTRLIAFFITTLRAAGLPHYQDLEAAVAVVIAHTSHFFAVLSLFFLTKAVFPNSSSDNFAFRTAALHIISPAGMFLSAPFAESTCAFLSFAGSLIFTQSLVVEGPSTLGHDLLVMVSGVTFGIATTFRSNGILNGLLLLEEAFRSLLRLRYGFRFVTIRRLVATGLGGLSVAAGFLLPQYISYAEYCREPDVQELRPCNGGFHNNYNQDDFPSSPFGGSSATPLPGQQLFAQPQPNMMQFEQFEDAPSEGFMNNNFQPEVGLFNEGAFMQNQFLNSQPQYSPPLFNLPQAMNSNTTRPATQINARAAELKAQLLKGREARASTPPVSKTALPTRPAIHAETSSSLRGSPKTPIPAGEHREQELNINELISQYSDSKSALDASVKKTETSNLKPTVSSLPRGLAHPDPPAKSQAPSLGSPTKVTKPAINGKTSANNAAAGANNSRPTSNGSISEISEGEILEDTPKKQQPPTQPKEAKLVSNGTADQDERLSQNLRDQISKSSYNRGPRDASPPRHGPSVYAKAQAQRIHDDRHEEPSRSDRRPYEPEHKNDRKPYTEVEKDSYHRRGSRDDHRKPEPKAMAKQEEIKRPNREQKSPTIADILPHDDNLREWLEITGYHNAPYRDKILNRRRALAKLDAERKKLLADIEAEERGGLPAPLRIQTPTSMLPPPIPNKAGTDVETSLTPAKTPTDIKHDPIISNKRPYGDVEESHNGGTSAKIARTDRRIPGPRITEEEDFDSRRPRSSGFATSRRVSIDHRDHRDSSRPRYDEDRGVRGRADSRERDSSPGRRAYENRPPARSRPLDSDDRHDREESEERVKRPYEIRGGYRGRAFDPNFRGRGRGRGRGESQSHVEVKNEPAFGNKLATSKPYKDSRGFDRGGKGDTRYFIVKSFNEENVLKCINDKSIWTTQVQNGSIFKEAFETCKNVILVFSINKSRAFQGYARMESLPGSIEVPEWQKTINWESTGAFRVKWLVICSTRFHRIGHLKNAYNDNLAVLIGKDGQEIEPKCGASLIELIDEEVDEALGSWRQSGEKKHWDDY</sequence>
<dbReference type="GO" id="GO:0003723">
    <property type="term" value="F:RNA binding"/>
    <property type="evidence" value="ECO:0007669"/>
    <property type="project" value="InterPro"/>
</dbReference>
<feature type="compositionally biased region" description="Basic and acidic residues" evidence="14">
    <location>
        <begin position="940"/>
        <end position="952"/>
    </location>
</feature>
<evidence type="ECO:0000256" key="10">
    <source>
        <dbReference type="ARBA" id="ARBA00022989"/>
    </source>
</evidence>
<evidence type="ECO:0000256" key="2">
    <source>
        <dbReference type="ARBA" id="ARBA00004687"/>
    </source>
</evidence>
<feature type="compositionally biased region" description="Low complexity" evidence="14">
    <location>
        <begin position="527"/>
        <end position="536"/>
    </location>
</feature>
<evidence type="ECO:0000256" key="15">
    <source>
        <dbReference type="SAM" id="Phobius"/>
    </source>
</evidence>
<dbReference type="InterPro" id="IPR007315">
    <property type="entry name" value="PIG-V/Gpi18"/>
</dbReference>
<dbReference type="AlphaFoldDB" id="A0A8H4W6N8"/>
<evidence type="ECO:0000256" key="16">
    <source>
        <dbReference type="SAM" id="SignalP"/>
    </source>
</evidence>
<dbReference type="GO" id="GO:0031501">
    <property type="term" value="C:mannosyltransferase complex"/>
    <property type="evidence" value="ECO:0007669"/>
    <property type="project" value="TreeGrafter"/>
</dbReference>
<feature type="compositionally biased region" description="Polar residues" evidence="14">
    <location>
        <begin position="506"/>
        <end position="515"/>
    </location>
</feature>
<organism evidence="18 19">
    <name type="scientific">Cudoniella acicularis</name>
    <dbReference type="NCBI Taxonomy" id="354080"/>
    <lineage>
        <taxon>Eukaryota</taxon>
        <taxon>Fungi</taxon>
        <taxon>Dikarya</taxon>
        <taxon>Ascomycota</taxon>
        <taxon>Pezizomycotina</taxon>
        <taxon>Leotiomycetes</taxon>
        <taxon>Helotiales</taxon>
        <taxon>Tricladiaceae</taxon>
        <taxon>Cudoniella</taxon>
    </lineage>
</organism>
<feature type="region of interest" description="Disordered" evidence="14">
    <location>
        <begin position="474"/>
        <end position="695"/>
    </location>
</feature>
<feature type="compositionally biased region" description="Polar residues" evidence="14">
    <location>
        <begin position="482"/>
        <end position="491"/>
    </location>
</feature>
<evidence type="ECO:0000256" key="9">
    <source>
        <dbReference type="ARBA" id="ARBA00022824"/>
    </source>
</evidence>
<reference evidence="18 19" key="1">
    <citation type="submission" date="2020-03" db="EMBL/GenBank/DDBJ databases">
        <title>Draft Genome Sequence of Cudoniella acicularis.</title>
        <authorList>
            <person name="Buettner E."/>
            <person name="Kellner H."/>
        </authorList>
    </citation>
    <scope>NUCLEOTIDE SEQUENCE [LARGE SCALE GENOMIC DNA]</scope>
    <source>
        <strain evidence="18 19">DSM 108380</strain>
    </source>
</reference>
<comment type="similarity">
    <text evidence="3">Belongs to the PIGV family.</text>
</comment>
<dbReference type="InterPro" id="IPR007275">
    <property type="entry name" value="YTH_domain"/>
</dbReference>
<evidence type="ECO:0000259" key="17">
    <source>
        <dbReference type="PROSITE" id="PS50882"/>
    </source>
</evidence>
<feature type="transmembrane region" description="Helical" evidence="15">
    <location>
        <begin position="89"/>
        <end position="109"/>
    </location>
</feature>
<evidence type="ECO:0000313" key="19">
    <source>
        <dbReference type="Proteomes" id="UP000566819"/>
    </source>
</evidence>
<dbReference type="UniPathway" id="UPA00196"/>
<dbReference type="OrthoDB" id="6103986at2759"/>
<dbReference type="GO" id="GO:0004376">
    <property type="term" value="F:GPI mannosyltransferase activity"/>
    <property type="evidence" value="ECO:0007669"/>
    <property type="project" value="InterPro"/>
</dbReference>
<keyword evidence="16" id="KW-0732">Signal</keyword>
<keyword evidence="8 15" id="KW-0812">Transmembrane</keyword>
<accession>A0A8H4W6N8</accession>
<dbReference type="PANTHER" id="PTHR12468:SF2">
    <property type="entry name" value="GPI MANNOSYLTRANSFERASE 2"/>
    <property type="match status" value="1"/>
</dbReference>
<keyword evidence="5" id="KW-0337">GPI-anchor biosynthesis</keyword>
<evidence type="ECO:0000256" key="3">
    <source>
        <dbReference type="ARBA" id="ARBA00008698"/>
    </source>
</evidence>
<feature type="transmembrane region" description="Helical" evidence="15">
    <location>
        <begin position="153"/>
        <end position="172"/>
    </location>
</feature>
<proteinExistence type="inferred from homology"/>
<evidence type="ECO:0000256" key="13">
    <source>
        <dbReference type="ARBA" id="ARBA00030415"/>
    </source>
</evidence>
<dbReference type="GO" id="GO:0000009">
    <property type="term" value="F:alpha-1,6-mannosyltransferase activity"/>
    <property type="evidence" value="ECO:0007669"/>
    <property type="project" value="InterPro"/>
</dbReference>
<dbReference type="EMBL" id="JAAMPI010000124">
    <property type="protein sequence ID" value="KAF4635351.1"/>
    <property type="molecule type" value="Genomic_DNA"/>
</dbReference>
<dbReference type="Pfam" id="PF04188">
    <property type="entry name" value="Mannosyl_trans2"/>
    <property type="match status" value="1"/>
</dbReference>
<evidence type="ECO:0000256" key="12">
    <source>
        <dbReference type="ARBA" id="ARBA00030161"/>
    </source>
</evidence>
<feature type="transmembrane region" description="Helical" evidence="15">
    <location>
        <begin position="121"/>
        <end position="141"/>
    </location>
</feature>
<evidence type="ECO:0000313" key="18">
    <source>
        <dbReference type="EMBL" id="KAF4635351.1"/>
    </source>
</evidence>
<evidence type="ECO:0000256" key="7">
    <source>
        <dbReference type="ARBA" id="ARBA00022679"/>
    </source>
</evidence>
<evidence type="ECO:0000256" key="1">
    <source>
        <dbReference type="ARBA" id="ARBA00004477"/>
    </source>
</evidence>
<comment type="caution">
    <text evidence="18">The sequence shown here is derived from an EMBL/GenBank/DDBJ whole genome shotgun (WGS) entry which is preliminary data.</text>
</comment>
<evidence type="ECO:0000256" key="14">
    <source>
        <dbReference type="SAM" id="MobiDB-lite"/>
    </source>
</evidence>
<dbReference type="Gene3D" id="3.10.590.10">
    <property type="entry name" value="ph1033 like domains"/>
    <property type="match status" value="1"/>
</dbReference>
<feature type="chain" id="PRO_5034089083" description="GPI mannosyltransferase 2" evidence="16">
    <location>
        <begin position="33"/>
        <end position="1137"/>
    </location>
</feature>
<evidence type="ECO:0000256" key="11">
    <source>
        <dbReference type="ARBA" id="ARBA00023136"/>
    </source>
</evidence>
<feature type="region of interest" description="Disordered" evidence="14">
    <location>
        <begin position="751"/>
        <end position="953"/>
    </location>
</feature>
<dbReference type="GO" id="GO:0006506">
    <property type="term" value="P:GPI anchor biosynthetic process"/>
    <property type="evidence" value="ECO:0007669"/>
    <property type="project" value="UniProtKB-UniPathway"/>
</dbReference>
<feature type="compositionally biased region" description="Basic and acidic residues" evidence="14">
    <location>
        <begin position="848"/>
        <end position="888"/>
    </location>
</feature>
<feature type="compositionally biased region" description="Polar residues" evidence="14">
    <location>
        <begin position="585"/>
        <end position="598"/>
    </location>
</feature>
<comment type="subcellular location">
    <subcellularLocation>
        <location evidence="1">Endoplasmic reticulum membrane</location>
        <topology evidence="1">Multi-pass membrane protein</topology>
    </subcellularLocation>
</comment>
<feature type="transmembrane region" description="Helical" evidence="15">
    <location>
        <begin position="208"/>
        <end position="233"/>
    </location>
</feature>
<keyword evidence="9" id="KW-0256">Endoplasmic reticulum</keyword>
<feature type="transmembrane region" description="Helical" evidence="15">
    <location>
        <begin position="254"/>
        <end position="275"/>
    </location>
</feature>
<gene>
    <name evidence="18" type="ORF">G7Y89_g2743</name>
</gene>
<feature type="signal peptide" evidence="16">
    <location>
        <begin position="1"/>
        <end position="32"/>
    </location>
</feature>
<evidence type="ECO:0000256" key="4">
    <source>
        <dbReference type="ARBA" id="ARBA00013795"/>
    </source>
</evidence>